<evidence type="ECO:0000256" key="6">
    <source>
        <dbReference type="ARBA" id="ARBA00023277"/>
    </source>
</evidence>
<comment type="similarity">
    <text evidence="2">Belongs to the glycosyl hydrolase 45 (cellulase K) family.</text>
</comment>
<keyword evidence="5" id="KW-0136">Cellulose degradation</keyword>
<accession>A0ABR3P8W2</accession>
<dbReference type="Gene3D" id="2.40.40.10">
    <property type="entry name" value="RlpA-like domain"/>
    <property type="match status" value="1"/>
</dbReference>
<reference evidence="12 13" key="1">
    <citation type="submission" date="2024-07" db="EMBL/GenBank/DDBJ databases">
        <title>Draft sequence of the Neodothiora populina.</title>
        <authorList>
            <person name="Drown D.D."/>
            <person name="Schuette U.S."/>
            <person name="Buechlein A.B."/>
            <person name="Rusch D.R."/>
            <person name="Winton L.W."/>
            <person name="Adams G.A."/>
        </authorList>
    </citation>
    <scope>NUCLEOTIDE SEQUENCE [LARGE SCALE GENOMIC DNA]</scope>
    <source>
        <strain evidence="12 13">CPC 39397</strain>
    </source>
</reference>
<evidence type="ECO:0000256" key="5">
    <source>
        <dbReference type="ARBA" id="ARBA00023001"/>
    </source>
</evidence>
<keyword evidence="6" id="KW-0119">Carbohydrate metabolism</keyword>
<evidence type="ECO:0000256" key="4">
    <source>
        <dbReference type="ARBA" id="ARBA00022801"/>
    </source>
</evidence>
<organism evidence="12 13">
    <name type="scientific">Neodothiora populina</name>
    <dbReference type="NCBI Taxonomy" id="2781224"/>
    <lineage>
        <taxon>Eukaryota</taxon>
        <taxon>Fungi</taxon>
        <taxon>Dikarya</taxon>
        <taxon>Ascomycota</taxon>
        <taxon>Pezizomycotina</taxon>
        <taxon>Dothideomycetes</taxon>
        <taxon>Dothideomycetidae</taxon>
        <taxon>Dothideales</taxon>
        <taxon>Dothioraceae</taxon>
        <taxon>Neodothiora</taxon>
    </lineage>
</organism>
<comment type="catalytic activity">
    <reaction evidence="1 9">
        <text>Endohydrolysis of (1-&gt;4)-beta-D-glucosidic linkages in cellulose, lichenin and cereal beta-D-glucans.</text>
        <dbReference type="EC" id="3.2.1.4"/>
    </reaction>
</comment>
<dbReference type="Proteomes" id="UP001562354">
    <property type="component" value="Unassembled WGS sequence"/>
</dbReference>
<keyword evidence="13" id="KW-1185">Reference proteome</keyword>
<keyword evidence="7" id="KW-0326">Glycosidase</keyword>
<dbReference type="InterPro" id="IPR052288">
    <property type="entry name" value="GH45_Enzymes"/>
</dbReference>
<dbReference type="PROSITE" id="PS01140">
    <property type="entry name" value="GLYCOSYL_HYDROL_F45"/>
    <property type="match status" value="1"/>
</dbReference>
<keyword evidence="8" id="KW-0624">Polysaccharide degradation</keyword>
<feature type="signal peptide" evidence="10">
    <location>
        <begin position="1"/>
        <end position="24"/>
    </location>
</feature>
<dbReference type="Pfam" id="PF02015">
    <property type="entry name" value="Glyco_hydro_45"/>
    <property type="match status" value="1"/>
</dbReference>
<evidence type="ECO:0000256" key="10">
    <source>
        <dbReference type="SAM" id="SignalP"/>
    </source>
</evidence>
<dbReference type="InterPro" id="IPR036908">
    <property type="entry name" value="RlpA-like_sf"/>
</dbReference>
<dbReference type="InterPro" id="IPR000334">
    <property type="entry name" value="Glyco_hydro_45"/>
</dbReference>
<feature type="active site" description="Nucleophile" evidence="9">
    <location>
        <position position="35"/>
    </location>
</feature>
<dbReference type="SUPFAM" id="SSF50685">
    <property type="entry name" value="Barwin-like endoglucanases"/>
    <property type="match status" value="1"/>
</dbReference>
<feature type="chain" id="PRO_5046107547" description="Cellulase" evidence="10">
    <location>
        <begin position="25"/>
        <end position="397"/>
    </location>
</feature>
<proteinExistence type="inferred from homology"/>
<gene>
    <name evidence="12" type="ORF">AAFC00_002985</name>
</gene>
<dbReference type="RefSeq" id="XP_069198888.1">
    <property type="nucleotide sequence ID" value="XM_069342387.1"/>
</dbReference>
<dbReference type="PANTHER" id="PTHR39730:SF1">
    <property type="entry name" value="ENDOGLUCANASE 1"/>
    <property type="match status" value="1"/>
</dbReference>
<evidence type="ECO:0000256" key="8">
    <source>
        <dbReference type="ARBA" id="ARBA00023326"/>
    </source>
</evidence>
<comment type="caution">
    <text evidence="12">The sequence shown here is derived from an EMBL/GenBank/DDBJ whole genome shotgun (WGS) entry which is preliminary data.</text>
</comment>
<dbReference type="EC" id="3.2.1.4" evidence="3 9"/>
<dbReference type="GeneID" id="95976687"/>
<evidence type="ECO:0000313" key="13">
    <source>
        <dbReference type="Proteomes" id="UP001562354"/>
    </source>
</evidence>
<keyword evidence="10" id="KW-0732">Signal</keyword>
<feature type="domain" description="Glycosyl hydrolases family 45 active site" evidence="11">
    <location>
        <begin position="30"/>
        <end position="41"/>
    </location>
</feature>
<keyword evidence="4" id="KW-0378">Hydrolase</keyword>
<evidence type="ECO:0000259" key="11">
    <source>
        <dbReference type="PROSITE" id="PS01140"/>
    </source>
</evidence>
<sequence length="397" mass="38888">MSSIKSLALLALTTGFASISNAQASGSGKTTRYWDCCKGSCAWTGKADVSNPITTCDINDNPLSSYDTASGCNGGDAYMCSDQTPWAHNDTLAFGFAAVNIAGGSESSWCCACYKLTFTSTSIAGKTLIVQATNTGGDLGSNQFDLAMPGGGVGIFNGCSNEWGAPSSGWGAQYGGISSNTCSDFPAKLKPGCNFRWDWFEGADNPTVDFEQITCPAELTAKSGCTRNGETPVAYASGSDSASAASSSPAVAQKKVESAVSSAAYTPASSESSVAASSPSSSPVASSSSVASSSAVVAPASSSAAAASSSVVAPVSSSAAASSSSIVAPVSSSAAASSSSIVAPVSSSAAASSSSLVAPASGAAAAAAATGATSGSASGPSDSNADCQVQYVYEYDL</sequence>
<evidence type="ECO:0000256" key="9">
    <source>
        <dbReference type="PROSITE-ProRule" id="PRU10069"/>
    </source>
</evidence>
<evidence type="ECO:0000256" key="1">
    <source>
        <dbReference type="ARBA" id="ARBA00000966"/>
    </source>
</evidence>
<evidence type="ECO:0000256" key="7">
    <source>
        <dbReference type="ARBA" id="ARBA00023295"/>
    </source>
</evidence>
<dbReference type="EMBL" id="JBFMKM010000012">
    <property type="protein sequence ID" value="KAL1302612.1"/>
    <property type="molecule type" value="Genomic_DNA"/>
</dbReference>
<evidence type="ECO:0000313" key="12">
    <source>
        <dbReference type="EMBL" id="KAL1302612.1"/>
    </source>
</evidence>
<evidence type="ECO:0000256" key="3">
    <source>
        <dbReference type="ARBA" id="ARBA00012601"/>
    </source>
</evidence>
<dbReference type="PANTHER" id="PTHR39730">
    <property type="entry name" value="ENDOGLUCANASE 1"/>
    <property type="match status" value="1"/>
</dbReference>
<protein>
    <recommendedName>
        <fullName evidence="3 9">Cellulase</fullName>
        <ecNumber evidence="3 9">3.2.1.4</ecNumber>
    </recommendedName>
</protein>
<name>A0ABR3P8W2_9PEZI</name>
<evidence type="ECO:0000256" key="2">
    <source>
        <dbReference type="ARBA" id="ARBA00007793"/>
    </source>
</evidence>